<proteinExistence type="inferred from homology"/>
<dbReference type="InterPro" id="IPR013633">
    <property type="entry name" value="NRDE-2"/>
</dbReference>
<feature type="region of interest" description="Disordered" evidence="4">
    <location>
        <begin position="592"/>
        <end position="658"/>
    </location>
</feature>
<dbReference type="SUPFAM" id="SSF50630">
    <property type="entry name" value="Acid proteases"/>
    <property type="match status" value="1"/>
</dbReference>
<sequence length="1672" mass="188062">MSEPGQHSGGAGEVEMSGVLGQLERLMRAYNDLAGKGRSHAAQHLETDCHKKKLLTPVSHPRGTNVPAIEEAVRTDRGEPRTYPVGHVPVVRYCTEKPIRMRVTLSGEPRDLIVDTGAAVSVLAAPVRGVPLKPTSAMAWGADSGQLNFCGEQELDVELDGVIVRHNFLVFSQRGTGLDLFGMDLMKRVPLLIRPDRREATLVSRGGAGSHGVLARVARVELPIDRPKMVIPVTGPVGIMPVTGPDVVIPMTGPGAIAPKTKPEAVVHLAEPETDTPVSDPEVSGPMAEPEMVAPVTGPGATVPMAGFEASVPVVGSGVDIPVAEPVGSIPVAGPETIVPLTEPRVVIPVTESKAIIPISGPVGIVPMIGTEGVIPVAELLGTVPMTDPCMEGAVGDVGCPVALCPAGNPELRRVGAVLDSDPKIECWDGERVDHRTEAETNLWQRGAEPRREVEEVFRDFGGVVSRPDLEECRWDVEHHIDPGPVDPVYLRQHPVPHAFRGEVEDQLRRLLERGVMRSFKNGPWSGPRLVKKVISPVNYEIHDMLRTRSPVVPVNRLKPAMTNNKPEESNNFDWLQCSSFVPVDDRVESHFKRTKKKKKKNRLKNKQSEPRDLHSDKETYRIDVTPMPQVKLSRPVEPSTSSTTQKSEKKKKRKKLKQKDRYFSENLLGSTDCEKMNLDEFLKMTKEFNVHLRENPKDVDSWCKYIHLQDKGEGSKNGIASKKLAILDKALVDNSSSDVLLTLKLSLMEESLPYDKVVSEAKMLASKHVSSKVGWRWLISSTQFNLNRLTVPGLINHFGAMLEDSTKRGGQPKFILDVLLEVGLFLRQAGLWELMWTLLEQYLEICFTVIGSGAFKIHVELPEQEIEKIEDGIMTSGLPLHALWIRTEHLRSCVHFLPTTAESGDHQRLVLPEDVAPLMYPITSDLSTRLAGVALTLLKVPPLPCSEAFVTYLGLKNIPWHLESSEILLTPVVSAGVTQSDCSYLNELKELLVPPQYIEDNMGSDVFLEAVEKMFNLITEHCQQDRINFLVWQIRWWRYCVKTKSLSGLKAKPFLSKAKAILKRERTALPIYTEYALLEESIGNIEAALKVLETAINLQEPGLLAGKREKRQIYGSYRTYAEVLLRNQPVDYKERFFNLMVAMAYGEKLDKVKNAQTVIIRKAHEKFEHISSELTAHCDVEEDPSFEDIILGQTDLHWLTCHSWFSFILQGCLPKFLEPDFISTRSPIFSEGLMQLRIDILGRKRDMDRSSFDHGDFVDFITSACSRFPNNTSILHMLSTVKCHGFKWSKISSYLVLSGSQIAIMFLTLLSKIRLFTGDAKNTGAINKMFSILTMCTKYKELERCPMLRRLILQYVSCTLDENVVEKEYHKAVEKCPWVKMLFYEAANQLPKLLADVQDLLTEKELRIHVTPEELEILREPAPTMPPQELSGDVPDRKNDNESDAQFNTELLVDSKEIKVDDIRSREDHDVNPEDVELPKDMSVPYDPENVSSSSDSDSYSDSDEGFRSAPQHIPTASDDWESERQRIAQELWQSSQQKRNDSDINAAHLKQVVSAPPNVLDISELEAYQTKDDRKHDWDEERLKTARQVWENKRAAKRKLEEESDEEGVENESKDHPLRNDMKKLEEEEVAKIVEDTCEDHETAANYDDTRWNKDRLKNIRESWESKRKK</sequence>
<comment type="caution">
    <text evidence="5">The sequence shown here is derived from an EMBL/GenBank/DDBJ whole genome shotgun (WGS) entry which is preliminary data.</text>
</comment>
<accession>A0A8S9WSK8</accession>
<dbReference type="Pfam" id="PF08424">
    <property type="entry name" value="NRDE-2"/>
    <property type="match status" value="1"/>
</dbReference>
<evidence type="ECO:0000313" key="6">
    <source>
        <dbReference type="Proteomes" id="UP000466442"/>
    </source>
</evidence>
<feature type="compositionally biased region" description="Basic and acidic residues" evidence="4">
    <location>
        <begin position="607"/>
        <end position="622"/>
    </location>
</feature>
<dbReference type="InterPro" id="IPR021109">
    <property type="entry name" value="Peptidase_aspartic_dom_sf"/>
</dbReference>
<dbReference type="GO" id="GO:0071013">
    <property type="term" value="C:catalytic step 2 spliceosome"/>
    <property type="evidence" value="ECO:0007669"/>
    <property type="project" value="TreeGrafter"/>
</dbReference>
<dbReference type="GO" id="GO:0031048">
    <property type="term" value="P:regulatory ncRNA-mediated heterochromatin formation"/>
    <property type="evidence" value="ECO:0007669"/>
    <property type="project" value="TreeGrafter"/>
</dbReference>
<dbReference type="GO" id="GO:0004190">
    <property type="term" value="F:aspartic-type endopeptidase activity"/>
    <property type="evidence" value="ECO:0007669"/>
    <property type="project" value="InterPro"/>
</dbReference>
<organism evidence="5 6">
    <name type="scientific">Apolygus lucorum</name>
    <name type="common">Small green plant bug</name>
    <name type="synonym">Lygocoris lucorum</name>
    <dbReference type="NCBI Taxonomy" id="248454"/>
    <lineage>
        <taxon>Eukaryota</taxon>
        <taxon>Metazoa</taxon>
        <taxon>Ecdysozoa</taxon>
        <taxon>Arthropoda</taxon>
        <taxon>Hexapoda</taxon>
        <taxon>Insecta</taxon>
        <taxon>Pterygota</taxon>
        <taxon>Neoptera</taxon>
        <taxon>Paraneoptera</taxon>
        <taxon>Hemiptera</taxon>
        <taxon>Heteroptera</taxon>
        <taxon>Panheteroptera</taxon>
        <taxon>Cimicomorpha</taxon>
        <taxon>Miridae</taxon>
        <taxon>Mirini</taxon>
        <taxon>Apolygus</taxon>
    </lineage>
</organism>
<feature type="compositionally biased region" description="Basic and acidic residues" evidence="4">
    <location>
        <begin position="1613"/>
        <end position="1625"/>
    </location>
</feature>
<dbReference type="PANTHER" id="PTHR13471">
    <property type="entry name" value="TETRATRICOPEPTIDE-LIKE HELICAL"/>
    <property type="match status" value="1"/>
</dbReference>
<dbReference type="GO" id="GO:0006508">
    <property type="term" value="P:proteolysis"/>
    <property type="evidence" value="ECO:0007669"/>
    <property type="project" value="InterPro"/>
</dbReference>
<comment type="subcellular location">
    <subcellularLocation>
        <location evidence="1">Nucleus</location>
    </subcellularLocation>
</comment>
<dbReference type="GO" id="GO:1902369">
    <property type="term" value="P:negative regulation of RNA catabolic process"/>
    <property type="evidence" value="ECO:0007669"/>
    <property type="project" value="TreeGrafter"/>
</dbReference>
<evidence type="ECO:0000313" key="5">
    <source>
        <dbReference type="EMBL" id="KAF6199732.1"/>
    </source>
</evidence>
<name>A0A8S9WSK8_APOLU</name>
<dbReference type="Proteomes" id="UP000466442">
    <property type="component" value="Unassembled WGS sequence"/>
</dbReference>
<feature type="compositionally biased region" description="Basic and acidic residues" evidence="4">
    <location>
        <begin position="1464"/>
        <end position="1481"/>
    </location>
</feature>
<feature type="compositionally biased region" description="Basic residues" evidence="4">
    <location>
        <begin position="593"/>
        <end position="606"/>
    </location>
</feature>
<keyword evidence="3" id="KW-0539">Nucleus</keyword>
<dbReference type="EMBL" id="WIXP02000014">
    <property type="protein sequence ID" value="KAF6199732.1"/>
    <property type="molecule type" value="Genomic_DNA"/>
</dbReference>
<dbReference type="Gene3D" id="2.40.70.10">
    <property type="entry name" value="Acid Proteases"/>
    <property type="match status" value="1"/>
</dbReference>
<protein>
    <submittedName>
        <fullName evidence="5">Uncharacterized protein</fullName>
    </submittedName>
</protein>
<evidence type="ECO:0000256" key="1">
    <source>
        <dbReference type="ARBA" id="ARBA00004123"/>
    </source>
</evidence>
<dbReference type="OrthoDB" id="297219at2759"/>
<comment type="similarity">
    <text evidence="2">Belongs to the NRDE2 family.</text>
</comment>
<dbReference type="InterPro" id="IPR001969">
    <property type="entry name" value="Aspartic_peptidase_AS"/>
</dbReference>
<feature type="region of interest" description="Disordered" evidence="4">
    <location>
        <begin position="1464"/>
        <end position="1549"/>
    </location>
</feature>
<evidence type="ECO:0000256" key="4">
    <source>
        <dbReference type="SAM" id="MobiDB-lite"/>
    </source>
</evidence>
<feature type="region of interest" description="Disordered" evidence="4">
    <location>
        <begin position="1595"/>
        <end position="1625"/>
    </location>
</feature>
<evidence type="ECO:0000256" key="2">
    <source>
        <dbReference type="ARBA" id="ARBA00009265"/>
    </source>
</evidence>
<dbReference type="PROSITE" id="PS00141">
    <property type="entry name" value="ASP_PROTEASE"/>
    <property type="match status" value="1"/>
</dbReference>
<reference evidence="5" key="1">
    <citation type="journal article" date="2021" name="Mol. Ecol. Resour.">
        <title>Apolygus lucorum genome provides insights into omnivorousness and mesophyll feeding.</title>
        <authorList>
            <person name="Liu Y."/>
            <person name="Liu H."/>
            <person name="Wang H."/>
            <person name="Huang T."/>
            <person name="Liu B."/>
            <person name="Yang B."/>
            <person name="Yin L."/>
            <person name="Li B."/>
            <person name="Zhang Y."/>
            <person name="Zhang S."/>
            <person name="Jiang F."/>
            <person name="Zhang X."/>
            <person name="Ren Y."/>
            <person name="Wang B."/>
            <person name="Wang S."/>
            <person name="Lu Y."/>
            <person name="Wu K."/>
            <person name="Fan W."/>
            <person name="Wang G."/>
        </authorList>
    </citation>
    <scope>NUCLEOTIDE SEQUENCE</scope>
    <source>
        <strain evidence="5">12Hb</strain>
    </source>
</reference>
<feature type="region of interest" description="Disordered" evidence="4">
    <location>
        <begin position="1418"/>
        <end position="1452"/>
    </location>
</feature>
<gene>
    <name evidence="5" type="ORF">GE061_006030</name>
</gene>
<evidence type="ECO:0000256" key="3">
    <source>
        <dbReference type="ARBA" id="ARBA00023242"/>
    </source>
</evidence>
<feature type="compositionally biased region" description="Basic residues" evidence="4">
    <location>
        <begin position="649"/>
        <end position="658"/>
    </location>
</feature>
<keyword evidence="6" id="KW-1185">Reference proteome</keyword>
<dbReference type="PANTHER" id="PTHR13471:SF0">
    <property type="entry name" value="NUCLEAR EXOSOME REGULATOR NRDE2"/>
    <property type="match status" value="1"/>
</dbReference>